<dbReference type="EMBL" id="JAQQLI010000005">
    <property type="protein sequence ID" value="MDC7785051.1"/>
    <property type="molecule type" value="Genomic_DNA"/>
</dbReference>
<keyword evidence="3" id="KW-1185">Reference proteome</keyword>
<organism evidence="2 3">
    <name type="scientific">Rhodoplanes tepidamans</name>
    <name type="common">Rhodoplanes cryptolactis</name>
    <dbReference type="NCBI Taxonomy" id="200616"/>
    <lineage>
        <taxon>Bacteria</taxon>
        <taxon>Pseudomonadati</taxon>
        <taxon>Pseudomonadota</taxon>
        <taxon>Alphaproteobacteria</taxon>
        <taxon>Hyphomicrobiales</taxon>
        <taxon>Nitrobacteraceae</taxon>
        <taxon>Rhodoplanes</taxon>
    </lineage>
</organism>
<dbReference type="RefSeq" id="WP_272775901.1">
    <property type="nucleotide sequence ID" value="NZ_JAQQLI010000005.1"/>
</dbReference>
<name>A0ABT5J606_RHOTP</name>
<feature type="region of interest" description="Disordered" evidence="1">
    <location>
        <begin position="37"/>
        <end position="60"/>
    </location>
</feature>
<reference evidence="2" key="1">
    <citation type="journal article" date="2023" name="Microbiol Resour">
        <title>Genome Sequences of Rhodoplanes serenus and Two Thermotolerant Strains, Rhodoplanes tepidamans and 'Rhodoplanes cryptolactis,' Further Refine the Genus.</title>
        <authorList>
            <person name="Rayyan A.A."/>
            <person name="Kyndt J.A."/>
        </authorList>
    </citation>
    <scope>NUCLEOTIDE SEQUENCE</scope>
    <source>
        <strain evidence="2">DSM 9987</strain>
    </source>
</reference>
<evidence type="ECO:0000256" key="1">
    <source>
        <dbReference type="SAM" id="MobiDB-lite"/>
    </source>
</evidence>
<comment type="caution">
    <text evidence="2">The sequence shown here is derived from an EMBL/GenBank/DDBJ whole genome shotgun (WGS) entry which is preliminary data.</text>
</comment>
<evidence type="ECO:0000313" key="3">
    <source>
        <dbReference type="Proteomes" id="UP001165652"/>
    </source>
</evidence>
<proteinExistence type="predicted"/>
<sequence length="191" mass="19863">MAGRIVRARTQGVPRCRNRATRERFSARRRRLTSIDREHALTSAGGEHLDRDRLKTGSVPRRARRGRRCIAATALLCAAGLGAPATVHAQGNETTTTSAGAESPTEAGSVEIGAGSTAAVTTGSSGPESAANPRLAPLPAPFDIVPPRHPFLGPGMLPIAAPALRRCDLVADAAARRRCEAPALAAADARP</sequence>
<evidence type="ECO:0000313" key="2">
    <source>
        <dbReference type="EMBL" id="MDC7785051.1"/>
    </source>
</evidence>
<protein>
    <submittedName>
        <fullName evidence="2">Uncharacterized protein</fullName>
    </submittedName>
</protein>
<gene>
    <name evidence="2" type="ORF">PQJ73_05090</name>
</gene>
<accession>A0ABT5J606</accession>
<dbReference type="Proteomes" id="UP001165652">
    <property type="component" value="Unassembled WGS sequence"/>
</dbReference>
<reference evidence="2" key="2">
    <citation type="submission" date="2023-02" db="EMBL/GenBank/DDBJ databases">
        <authorList>
            <person name="Rayyan A."/>
            <person name="Meyer T."/>
            <person name="Kyndt J.A."/>
        </authorList>
    </citation>
    <scope>NUCLEOTIDE SEQUENCE</scope>
    <source>
        <strain evidence="2">DSM 9987</strain>
    </source>
</reference>